<evidence type="ECO:0000313" key="5">
    <source>
        <dbReference type="EMBL" id="KTD80690.1"/>
    </source>
</evidence>
<feature type="repeat" description="ANK" evidence="3">
    <location>
        <begin position="596"/>
        <end position="628"/>
    </location>
</feature>
<dbReference type="InterPro" id="IPR036770">
    <property type="entry name" value="Ankyrin_rpt-contain_sf"/>
</dbReference>
<dbReference type="EMBL" id="LNZC01000009">
    <property type="protein sequence ID" value="KTD80690.1"/>
    <property type="molecule type" value="Genomic_DNA"/>
</dbReference>
<feature type="repeat" description="ANK" evidence="3">
    <location>
        <begin position="496"/>
        <end position="528"/>
    </location>
</feature>
<evidence type="ECO:0000256" key="2">
    <source>
        <dbReference type="ARBA" id="ARBA00023043"/>
    </source>
</evidence>
<feature type="repeat" description="ANK" evidence="3">
    <location>
        <begin position="361"/>
        <end position="393"/>
    </location>
</feature>
<feature type="compositionally biased region" description="Polar residues" evidence="4">
    <location>
        <begin position="7"/>
        <end position="30"/>
    </location>
</feature>
<dbReference type="Pfam" id="PF12796">
    <property type="entry name" value="Ank_2"/>
    <property type="match status" value="4"/>
</dbReference>
<dbReference type="PATRIC" id="fig|45076.6.peg.1015"/>
<dbReference type="PROSITE" id="PS50088">
    <property type="entry name" value="ANK_REPEAT"/>
    <property type="match status" value="10"/>
</dbReference>
<name>A0A0W1AH87_9GAMM</name>
<dbReference type="PROSITE" id="PS50297">
    <property type="entry name" value="ANK_REP_REGION"/>
    <property type="match status" value="10"/>
</dbReference>
<dbReference type="PANTHER" id="PTHR24123">
    <property type="entry name" value="ANKYRIN REPEAT-CONTAINING"/>
    <property type="match status" value="1"/>
</dbReference>
<feature type="repeat" description="ANK" evidence="3">
    <location>
        <begin position="294"/>
        <end position="326"/>
    </location>
</feature>
<organism evidence="5 6">
    <name type="scientific">Legionella worsleiensis</name>
    <dbReference type="NCBI Taxonomy" id="45076"/>
    <lineage>
        <taxon>Bacteria</taxon>
        <taxon>Pseudomonadati</taxon>
        <taxon>Pseudomonadota</taxon>
        <taxon>Gammaproteobacteria</taxon>
        <taxon>Legionellales</taxon>
        <taxon>Legionellaceae</taxon>
        <taxon>Legionella</taxon>
    </lineage>
</organism>
<gene>
    <name evidence="5" type="primary">arp_1</name>
    <name evidence="5" type="ORF">Lwor_0933</name>
</gene>
<dbReference type="Proteomes" id="UP000054662">
    <property type="component" value="Unassembled WGS sequence"/>
</dbReference>
<protein>
    <submittedName>
        <fullName evidence="5">Ankyrin repeat protein</fullName>
    </submittedName>
</protein>
<dbReference type="InterPro" id="IPR002110">
    <property type="entry name" value="Ankyrin_rpt"/>
</dbReference>
<dbReference type="STRING" id="45076.Lwor_0933"/>
<dbReference type="AlphaFoldDB" id="A0A0W1AH87"/>
<proteinExistence type="predicted"/>
<dbReference type="SMART" id="SM00248">
    <property type="entry name" value="ANK"/>
    <property type="match status" value="12"/>
</dbReference>
<feature type="repeat" description="ANK" evidence="3">
    <location>
        <begin position="428"/>
        <end position="460"/>
    </location>
</feature>
<feature type="region of interest" description="Disordered" evidence="4">
    <location>
        <begin position="1"/>
        <end position="30"/>
    </location>
</feature>
<feature type="repeat" description="ANK" evidence="3">
    <location>
        <begin position="260"/>
        <end position="292"/>
    </location>
</feature>
<evidence type="ECO:0000313" key="6">
    <source>
        <dbReference type="Proteomes" id="UP000054662"/>
    </source>
</evidence>
<keyword evidence="6" id="KW-1185">Reference proteome</keyword>
<accession>A0A0W1AH87</accession>
<evidence type="ECO:0000256" key="1">
    <source>
        <dbReference type="ARBA" id="ARBA00022737"/>
    </source>
</evidence>
<comment type="caution">
    <text evidence="5">The sequence shown here is derived from an EMBL/GenBank/DDBJ whole genome shotgun (WGS) entry which is preliminary data.</text>
</comment>
<dbReference type="Pfam" id="PF00023">
    <property type="entry name" value="Ank"/>
    <property type="match status" value="1"/>
</dbReference>
<feature type="repeat" description="ANK" evidence="3">
    <location>
        <begin position="529"/>
        <end position="557"/>
    </location>
</feature>
<reference evidence="5 6" key="1">
    <citation type="submission" date="2015-11" db="EMBL/GenBank/DDBJ databases">
        <title>Genomic analysis of 38 Legionella species identifies large and diverse effector repertoires.</title>
        <authorList>
            <person name="Burstein D."/>
            <person name="Amaro F."/>
            <person name="Zusman T."/>
            <person name="Lifshitz Z."/>
            <person name="Cohen O."/>
            <person name="Gilbert J.A."/>
            <person name="Pupko T."/>
            <person name="Shuman H.A."/>
            <person name="Segal G."/>
        </authorList>
    </citation>
    <scope>NUCLEOTIDE SEQUENCE [LARGE SCALE GENOMIC DNA]</scope>
    <source>
        <strain evidence="5 6">ATCC 49508</strain>
    </source>
</reference>
<sequence>MPKRQTPESLRLSQSPEIKQHRSQAMPSVTRTQAAPFYNHPGEDDGVCWKTQVYLHFPLSFQKIPPYSNEEWRLFYQSKQEKLEGFMQNKTAKKVFRLLFASSDSHPDESFTELEQDVFLNSVIDLTNNLIRIVNIPIFKTAVTFLHHRLTQPILTLLYQKATTSYSILPKLHWALICRQTLTPDMLHDLKQIYPIPALHLAMFLSSASLITELKKHGAFAYIKDVQGFAAYFHAVKINRSTEILQAFALNEYELNQTNNGLSLLEIATRNRNLEMIHFLLNAGAKIENATKEQRITPLHLAAKRGYVDVVKLMLSKEINPDLKGYNNKSPIYYATKKGHDAVVKCLLDAGAWVNQGMGEEEITPLHLAIEHQQVNVVACLLQNGANPHKPNHLGWGALHLACLAGNYSIVQLLLNAPMHADTTFSPLGHTALHLTAEQDNLEIFKLLIQHRANPEKENDHSFNALHIAAHFGQLEIARFILEIAPQLINVVTRTHFISPLYLAAENGHLELVNLFLQKGAEPNWVSRTGYTPLHIAARKGFLAIVNRLIDASANINQIIPEGQLTPLYLAAEKGYVDVVDRLLREGADMQLTNNADFNPVHIAVINGHLAVLERLLQENVNINKPGDQGYTPLHCAVHSGDLNVVKCIVQNGANLNVFDDEDRCPLYLAAHLQLLDIFVFLFANEQYKQKNRINLLREVIRENNNTAIDTCFAYGLYIEQTHIHGWLNTELKNRVEMNKQSREGSLLLKTAYLLEKALKLHPIELIDKLPTLKIMPIGYGIDGVCYLSKAIDGDPDALKWISTYDCYYSGAVQNWITQAGPKPEIFCLAVQLVTQRTPEAIKFPATTLKALFSNPHTFAQLALNIDTVVLRNWLEIMTDAPEMSLFKSVCQSMSHYLLVEEMKKLRSQKADDDLIEQVSPPERHQKLITSFFRPIVQEQENDDWESSPLSALSQ</sequence>
<keyword evidence="1" id="KW-0677">Repeat</keyword>
<dbReference type="PANTHER" id="PTHR24123:SF33">
    <property type="entry name" value="PROTEIN HOS4"/>
    <property type="match status" value="1"/>
</dbReference>
<dbReference type="OrthoDB" id="5636137at2"/>
<feature type="repeat" description="ANK" evidence="3">
    <location>
        <begin position="563"/>
        <end position="595"/>
    </location>
</feature>
<dbReference type="Gene3D" id="1.25.40.20">
    <property type="entry name" value="Ankyrin repeat-containing domain"/>
    <property type="match status" value="3"/>
</dbReference>
<dbReference type="PRINTS" id="PR01415">
    <property type="entry name" value="ANKYRIN"/>
</dbReference>
<evidence type="ECO:0000256" key="4">
    <source>
        <dbReference type="SAM" id="MobiDB-lite"/>
    </source>
</evidence>
<dbReference type="InterPro" id="IPR051165">
    <property type="entry name" value="Multifunctional_ANK_Repeat"/>
</dbReference>
<feature type="repeat" description="ANK" evidence="3">
    <location>
        <begin position="327"/>
        <end position="355"/>
    </location>
</feature>
<evidence type="ECO:0000256" key="3">
    <source>
        <dbReference type="PROSITE-ProRule" id="PRU00023"/>
    </source>
</evidence>
<keyword evidence="2 3" id="KW-0040">ANK repeat</keyword>
<feature type="repeat" description="ANK" evidence="3">
    <location>
        <begin position="629"/>
        <end position="661"/>
    </location>
</feature>
<dbReference type="SUPFAM" id="SSF48403">
    <property type="entry name" value="Ankyrin repeat"/>
    <property type="match status" value="2"/>
</dbReference>
<dbReference type="RefSeq" id="WP_058492757.1">
    <property type="nucleotide sequence ID" value="NZ_CBCRUR010000007.1"/>
</dbReference>